<keyword evidence="4" id="KW-1185">Reference proteome</keyword>
<evidence type="ECO:0000256" key="1">
    <source>
        <dbReference type="SAM" id="MobiDB-lite"/>
    </source>
</evidence>
<dbReference type="SUPFAM" id="SSF52540">
    <property type="entry name" value="P-loop containing nucleoside triphosphate hydrolases"/>
    <property type="match status" value="1"/>
</dbReference>
<feature type="region of interest" description="Disordered" evidence="1">
    <location>
        <begin position="1"/>
        <end position="21"/>
    </location>
</feature>
<dbReference type="InterPro" id="IPR027417">
    <property type="entry name" value="P-loop_NTPase"/>
</dbReference>
<dbReference type="InParanoid" id="A0A078BAA7"/>
<dbReference type="Gene3D" id="3.40.50.300">
    <property type="entry name" value="P-loop containing nucleotide triphosphate hydrolases"/>
    <property type="match status" value="2"/>
</dbReference>
<evidence type="ECO:0000259" key="2">
    <source>
        <dbReference type="SMART" id="SM00382"/>
    </source>
</evidence>
<organism evidence="3 4">
    <name type="scientific">Stylonychia lemnae</name>
    <name type="common">Ciliate</name>
    <dbReference type="NCBI Taxonomy" id="5949"/>
    <lineage>
        <taxon>Eukaryota</taxon>
        <taxon>Sar</taxon>
        <taxon>Alveolata</taxon>
        <taxon>Ciliophora</taxon>
        <taxon>Intramacronucleata</taxon>
        <taxon>Spirotrichea</taxon>
        <taxon>Stichotrichia</taxon>
        <taxon>Sporadotrichida</taxon>
        <taxon>Oxytrichidae</taxon>
        <taxon>Stylonychinae</taxon>
        <taxon>Stylonychia</taxon>
    </lineage>
</organism>
<sequence length="2316" mass="273937">MDHRFDYSHSGEKKPSIREDLTGDDFQENQIINEDEVSEKHLNFYLVTNKSDLIKTNFKLNLKNVNSQKKPIKMDRLDENIFYARVKFTEGDLIYMNELKYSYSKFEAAEDLAETEESEQERSKAKKFMGLSTLFDIYQSKKNYLPQMNPKKEYYDIILKFFITNFDKTDRHFGRPTIFQEYLEFFICEGNNSFPYSQTFKIMTAEYISKSDNIGLNIYILELFSYLDKKKIKQKTDHYRQLLQRMLDLPFGYMRQMILDTKDQPNHQVILRGFQILIQFEPLLGMEMLDSMHVIIDKQIYLKSLNFVKEDVKFAKYKDNIKIAKTKSLYEENVIQLLIAYAFNESKSFEALLQNVEEMGRYTTGDTILTSTRELKARLRVKYLQQIVYIQQNQFLQANFKILIIKAVETLSKKKKLAFKDIRKILTLNFYNNSNDCKNIPEQFQVFSQFIDLVQEPIFNKVDQFNINGQLGDFKKHLQVIFSTSYPIKWQLESLLKVRPQYQNDPFKTQQFTEVIIEELRMIPLIESRIIKTIFKVMFPDFKLVFPEFRAIGDISMNMLNKLYEKEKRNIYEDEVIYYAMKIAQTYGSNDFLDKLKIEVLECIQKMKDRTITLREINQTIVTRKKNFQKIIQLYEPEFDLNIIEELGKTNEIFQLQVKKYQNFLNWASKSSLSFQKRLYKQNLLRIQSSEKLEARKATSEEHWIFFQDFKNVDKYFIFRESVVFENLFHQMPEEMGKLALQLEETKDIETGKYHKSMEQFDFLSSEILFKKLCKNHFRNLSSYPSEVVNQQNLQRYWKNVSMEQVDKELEIIKSYLIQYEGYPNEEMFNQKLVDDIKTYSNQKNIYKNSNIFIQLQTYASKILNFDYEKSETYQNLQNFLLVVEENYPDENLSNLAKKIRDIEEVFRKLIKDQDINWDHLEEYRRNKEVFDFCVQNVGFDFNTLYEHLDEYSFLNNKTIENIGAVSNFFLSVLEILLSNKINDYESMLEMLSQKLEKEIKTDPDFKQKLMNCNANLSAIKQISSSSKNASENTLQIIEQALEKGTFIWEKKNTKFDFKLEIVIEREKHSIDEFSTLANSQNLSEQNTQITKLEYDKEKIFQHSSRAKLYIHSKKSNPSKQQKVQENDNIFVKAVDLSKDINNVLQQLYQYGHIDYQNDNQEYISIKITKDEIVQNLQKIYNDRVKEFNQWKRQLSQYRNNYYFLNYVPNHLVASLILISNQQKINQKDFDKVLDKLIRYKIFKKPITLAEGTSRLQQMQLRWNEEKNIYSDADENAFEHQDFNYSLQSGKALYKLVSDDLQLIKAVMSIFAIGKILPVFDRLLFCNEDTQYSEVETFINRSIMFPNSKKSLKPFIIVNFQKLPFIIQYEIYDFLQKYQGQSNQQEINNFTLYILCVCVPRQPVRLIEILRSQPPFQQFVKEEIMIEMFKKYSKIKIVKTQSCGLGKTELIKSQAKKLNCKILRIPIYGELSRKKLIQLHQRNMSILGSSPNICIHYDVYPSTKLDLNEILFEILILGCVNDHFQKIYKIPEHERIFVEISQSLNEQYYKFFLSGNIKSIEYKWDFAGIKVKPTREDKYQKVCRYLLALQTKTSKYCLEELKDPKTFLQDMDCHIVLRNNFSKKLKNQNYYFVNSFVDFVCDQLVRLENSDFFTQDNLERQMSGFLGIGIAKKAKKFHKEIVNQLIELSQRISIVEKYSDSYEIQQNLERKVTEEEQANRFRDLEWDVFNNPFIVFNDSGTITPIYKNIQVIPEAIKEYNRRINKFNKDAQEYKLYDEFTQDEFVEKILEICVNDARKEKLRKSKELKSLVFTLDNFMKLVLIYLRIRAYMPIVLMGETGVGKTSLVEYLAKIIDAEFLVLNLHAGVQEIEIIRFVKNAQYTALNQEHIRPQGLKDEEYESLLRMERSSSMQDGYSSQKILKKRKVILFFDEINTNENINGLLKEVFIDRHLNGIPLEVNICLVAACNPFKLRKKEISGMTSGLKVSERDQTMSKLVYRVLPLPESLVPFIWDYKSLNKTEEIKYITKMIEKTYDKAAIFGEGINSVHLWAGNKQQVQVQQKILESHNGEIKKISATVLLAQNIIKDQEESWAVSLRDVSRFSKLFIYFSKNNCNQDELQSPGNKRFSRQLQKYNNREIALVLAIYFCYVIRISDQDKRKQFIEKISNDLGSQALPCLLPQNFTQIVLKEQNRFLDQMEIKAGIGRSQTLLENIFVIITCILNDIPLIITGKPGSSKTLAMNLILKSFRGNLSSNAFFKKFPAFVPFYYQGSEQTTSKAIEKIYKKAQKAGEKMKGENRKAVVIFDEIGLAERSFA</sequence>
<dbReference type="OrthoDB" id="313566at2759"/>
<dbReference type="SMART" id="SM00382">
    <property type="entry name" value="AAA"/>
    <property type="match status" value="1"/>
</dbReference>
<keyword evidence="3" id="KW-0418">Kinase</keyword>
<dbReference type="OMA" id="HERIFVE"/>
<gene>
    <name evidence="3" type="primary">Contig15625.g16653</name>
    <name evidence="3" type="ORF">STYLEM_20630</name>
</gene>
<dbReference type="CDD" id="cd00009">
    <property type="entry name" value="AAA"/>
    <property type="match status" value="1"/>
</dbReference>
<accession>A0A078BAA7</accession>
<dbReference type="GO" id="GO:0016887">
    <property type="term" value="F:ATP hydrolysis activity"/>
    <property type="evidence" value="ECO:0007669"/>
    <property type="project" value="InterPro"/>
</dbReference>
<dbReference type="InterPro" id="IPR011704">
    <property type="entry name" value="ATPase_dyneun-rel_AAA"/>
</dbReference>
<dbReference type="PANTHER" id="PTHR22605">
    <property type="entry name" value="RZ-TYPE DOMAIN-CONTAINING PROTEIN"/>
    <property type="match status" value="1"/>
</dbReference>
<dbReference type="GO" id="GO:0005524">
    <property type="term" value="F:ATP binding"/>
    <property type="evidence" value="ECO:0007669"/>
    <property type="project" value="InterPro"/>
</dbReference>
<dbReference type="InterPro" id="IPR031248">
    <property type="entry name" value="RNF213"/>
</dbReference>
<dbReference type="EMBL" id="CCKQ01019464">
    <property type="protein sequence ID" value="CDW91475.1"/>
    <property type="molecule type" value="Genomic_DNA"/>
</dbReference>
<dbReference type="GO" id="GO:0004842">
    <property type="term" value="F:ubiquitin-protein transferase activity"/>
    <property type="evidence" value="ECO:0007669"/>
    <property type="project" value="InterPro"/>
</dbReference>
<evidence type="ECO:0000313" key="3">
    <source>
        <dbReference type="EMBL" id="CDW91475.1"/>
    </source>
</evidence>
<protein>
    <submittedName>
        <fullName evidence="3">Serine threonine protein kinase</fullName>
    </submittedName>
</protein>
<feature type="domain" description="AAA+ ATPase" evidence="2">
    <location>
        <begin position="1829"/>
        <end position="2003"/>
    </location>
</feature>
<dbReference type="PANTHER" id="PTHR22605:SF1">
    <property type="entry name" value="RZ-TYPE DOMAIN-CONTAINING PROTEIN"/>
    <property type="match status" value="1"/>
</dbReference>
<reference evidence="3 4" key="1">
    <citation type="submission" date="2014-06" db="EMBL/GenBank/DDBJ databases">
        <authorList>
            <person name="Swart Estienne"/>
        </authorList>
    </citation>
    <scope>NUCLEOTIDE SEQUENCE [LARGE SCALE GENOMIC DNA]</scope>
    <source>
        <strain evidence="3 4">130c</strain>
    </source>
</reference>
<dbReference type="Proteomes" id="UP000039865">
    <property type="component" value="Unassembled WGS sequence"/>
</dbReference>
<dbReference type="Pfam" id="PF07728">
    <property type="entry name" value="AAA_5"/>
    <property type="match status" value="1"/>
</dbReference>
<name>A0A078BAA7_STYLE</name>
<proteinExistence type="predicted"/>
<dbReference type="GO" id="GO:0016301">
    <property type="term" value="F:kinase activity"/>
    <property type="evidence" value="ECO:0007669"/>
    <property type="project" value="UniProtKB-KW"/>
</dbReference>
<evidence type="ECO:0000313" key="4">
    <source>
        <dbReference type="Proteomes" id="UP000039865"/>
    </source>
</evidence>
<keyword evidence="3" id="KW-0808">Transferase</keyword>
<dbReference type="InterPro" id="IPR003593">
    <property type="entry name" value="AAA+_ATPase"/>
</dbReference>